<keyword evidence="3 8" id="KW-0812">Transmembrane</keyword>
<evidence type="ECO:0000313" key="10">
    <source>
        <dbReference type="EMBL" id="CAB3664663.1"/>
    </source>
</evidence>
<feature type="compositionally biased region" description="Basic residues" evidence="7">
    <location>
        <begin position="151"/>
        <end position="166"/>
    </location>
</feature>
<evidence type="ECO:0000256" key="6">
    <source>
        <dbReference type="ARBA" id="ARBA00023136"/>
    </source>
</evidence>
<evidence type="ECO:0000256" key="4">
    <source>
        <dbReference type="ARBA" id="ARBA00022989"/>
    </source>
</evidence>
<evidence type="ECO:0000256" key="7">
    <source>
        <dbReference type="SAM" id="MobiDB-lite"/>
    </source>
</evidence>
<feature type="transmembrane region" description="Helical" evidence="8">
    <location>
        <begin position="56"/>
        <end position="73"/>
    </location>
</feature>
<evidence type="ECO:0000256" key="3">
    <source>
        <dbReference type="ARBA" id="ARBA00022692"/>
    </source>
</evidence>
<dbReference type="Gene3D" id="1.20.1510.10">
    <property type="entry name" value="Cation efflux protein transmembrane domain"/>
    <property type="match status" value="1"/>
</dbReference>
<name>A0A6S6Z6N6_9BURK</name>
<evidence type="ECO:0000313" key="11">
    <source>
        <dbReference type="Proteomes" id="UP000494111"/>
    </source>
</evidence>
<dbReference type="PANTHER" id="PTHR45755:SF4">
    <property type="entry name" value="ZINC TRANSPORTER 7"/>
    <property type="match status" value="1"/>
</dbReference>
<protein>
    <submittedName>
        <fullName evidence="10">Zinc transporter ZitB</fullName>
    </submittedName>
</protein>
<evidence type="ECO:0000259" key="9">
    <source>
        <dbReference type="Pfam" id="PF01545"/>
    </source>
</evidence>
<dbReference type="NCBIfam" id="TIGR01297">
    <property type="entry name" value="CDF"/>
    <property type="match status" value="1"/>
</dbReference>
<accession>A0A6S6Z6N6</accession>
<evidence type="ECO:0000256" key="8">
    <source>
        <dbReference type="SAM" id="Phobius"/>
    </source>
</evidence>
<comment type="subcellular location">
    <subcellularLocation>
        <location evidence="1">Membrane</location>
        <topology evidence="1">Multi-pass membrane protein</topology>
    </subcellularLocation>
</comment>
<dbReference type="Proteomes" id="UP000494111">
    <property type="component" value="Unassembled WGS sequence"/>
</dbReference>
<dbReference type="GO" id="GO:0016020">
    <property type="term" value="C:membrane"/>
    <property type="evidence" value="ECO:0007669"/>
    <property type="project" value="UniProtKB-SubCell"/>
</dbReference>
<feature type="transmembrane region" description="Helical" evidence="8">
    <location>
        <begin position="219"/>
        <end position="239"/>
    </location>
</feature>
<feature type="transmembrane region" description="Helical" evidence="8">
    <location>
        <begin position="126"/>
        <end position="145"/>
    </location>
</feature>
<feature type="compositionally biased region" description="Basic and acidic residues" evidence="7">
    <location>
        <begin position="167"/>
        <end position="180"/>
    </location>
</feature>
<keyword evidence="5" id="KW-0406">Ion transport</keyword>
<dbReference type="AlphaFoldDB" id="A0A6S6Z6N6"/>
<feature type="transmembrane region" description="Helical" evidence="8">
    <location>
        <begin position="23"/>
        <end position="44"/>
    </location>
</feature>
<gene>
    <name evidence="10" type="primary">zitB</name>
    <name evidence="10" type="ORF">LMG3458_00776</name>
</gene>
<dbReference type="RefSeq" id="WP_175191285.1">
    <property type="nucleotide sequence ID" value="NZ_CADIJO010000002.1"/>
</dbReference>
<reference evidence="10 11" key="1">
    <citation type="submission" date="2020-04" db="EMBL/GenBank/DDBJ databases">
        <authorList>
            <person name="De Canck E."/>
        </authorList>
    </citation>
    <scope>NUCLEOTIDE SEQUENCE [LARGE SCALE GENOMIC DNA]</scope>
    <source>
        <strain evidence="10 11">LMG 3458</strain>
    </source>
</reference>
<keyword evidence="2" id="KW-0813">Transport</keyword>
<dbReference type="Pfam" id="PF01545">
    <property type="entry name" value="Cation_efflux"/>
    <property type="match status" value="1"/>
</dbReference>
<dbReference type="InterPro" id="IPR045316">
    <property type="entry name" value="Msc2-like"/>
</dbReference>
<feature type="transmembrane region" description="Helical" evidence="8">
    <location>
        <begin position="93"/>
        <end position="114"/>
    </location>
</feature>
<dbReference type="SUPFAM" id="SSF161111">
    <property type="entry name" value="Cation efflux protein transmembrane domain-like"/>
    <property type="match status" value="1"/>
</dbReference>
<dbReference type="InterPro" id="IPR002524">
    <property type="entry name" value="Cation_efflux"/>
</dbReference>
<sequence length="350" mass="37610">MHPTPTHEHLFLGQDHQRNERRVWFVIALTAAMMAVEIIAGNLYGSMALVADGWHMSTHAGAMLITALAYGYARRQARNPRFTFGTGKLGDLAGFASAVVLALIALFIGWESVVRLANPVDIDFDQAIAVAAAGLAVNLVSAWLLRGSHGAHHGHGHGHAHARSQAHSHDHGHAHDDKHVHAHEDNHAHADAHVHDEHHAHGHADTHAKSGHDNNFRAAYVHVLADALTSVLAIGALLAGRSYGWQWADPAMGVVGAVVIARWSWSLIRDAGNVLLDAPAEGGEIRRQIGQALQAGDCQIADLHVWQVGPGHFAAIVSLAARQPRDSAYYKARLAHITGLSHLTVETQAV</sequence>
<dbReference type="InterPro" id="IPR027469">
    <property type="entry name" value="Cation_efflux_TMD_sf"/>
</dbReference>
<feature type="transmembrane region" description="Helical" evidence="8">
    <location>
        <begin position="245"/>
        <end position="265"/>
    </location>
</feature>
<dbReference type="PANTHER" id="PTHR45755">
    <property type="match status" value="1"/>
</dbReference>
<evidence type="ECO:0000256" key="2">
    <source>
        <dbReference type="ARBA" id="ARBA00022448"/>
    </source>
</evidence>
<dbReference type="InterPro" id="IPR058533">
    <property type="entry name" value="Cation_efflux_TM"/>
</dbReference>
<dbReference type="GO" id="GO:0005385">
    <property type="term" value="F:zinc ion transmembrane transporter activity"/>
    <property type="evidence" value="ECO:0007669"/>
    <property type="project" value="InterPro"/>
</dbReference>
<dbReference type="NCBIfam" id="NF033827">
    <property type="entry name" value="CDF_efflux_DmeF"/>
    <property type="match status" value="1"/>
</dbReference>
<dbReference type="EMBL" id="CADIJO010000002">
    <property type="protein sequence ID" value="CAB3664663.1"/>
    <property type="molecule type" value="Genomic_DNA"/>
</dbReference>
<evidence type="ECO:0000256" key="5">
    <source>
        <dbReference type="ARBA" id="ARBA00023065"/>
    </source>
</evidence>
<keyword evidence="6 8" id="KW-0472">Membrane</keyword>
<feature type="region of interest" description="Disordered" evidence="7">
    <location>
        <begin position="151"/>
        <end position="180"/>
    </location>
</feature>
<feature type="domain" description="Cation efflux protein transmembrane" evidence="9">
    <location>
        <begin position="24"/>
        <end position="276"/>
    </location>
</feature>
<dbReference type="GO" id="GO:0006882">
    <property type="term" value="P:intracellular zinc ion homeostasis"/>
    <property type="evidence" value="ECO:0007669"/>
    <property type="project" value="InterPro"/>
</dbReference>
<proteinExistence type="predicted"/>
<keyword evidence="4 8" id="KW-1133">Transmembrane helix</keyword>
<evidence type="ECO:0000256" key="1">
    <source>
        <dbReference type="ARBA" id="ARBA00004141"/>
    </source>
</evidence>
<organism evidence="10 11">
    <name type="scientific">Achromobacter deleyi</name>
    <dbReference type="NCBI Taxonomy" id="1353891"/>
    <lineage>
        <taxon>Bacteria</taxon>
        <taxon>Pseudomonadati</taxon>
        <taxon>Pseudomonadota</taxon>
        <taxon>Betaproteobacteria</taxon>
        <taxon>Burkholderiales</taxon>
        <taxon>Alcaligenaceae</taxon>
        <taxon>Achromobacter</taxon>
    </lineage>
</organism>